<sequence>MGRLTLEKVTRLIEDFTFQHAVGRVQQVSGGTLQVAGFPRSTRLGDRISLQNGAETLRGEIIRLQPDHVDVLVDGSVEGVALNTRVILVPRPRFAPDISWIGRVVDPDGAPLDGRPLLPGLGRSALQGRPNPPNQRRPLGERLETGLAAMNTMLPLVQGQRVGLFAGSGVGKSTLLADLARGVNADVIVIALVGERGREVRHFTESVLGPEGMKRAVVIAATSDAAPQVRRRCAWAATAVAEFFRDQGLQVLLLCDSVTRFCEAHREVAVAAGEETSLRGFPPSTGSAIAALCERAGPGKEESGDITAIYTVLVAGSDMEEPVADMLRGILDGHIVLDRQIAEQGRFPAIDILRSVSRALPDAATPLENSLILQARRRMGTYDKAALMIQAGLYETGSDSSIDAAIKSQSAIEKFLALRDGKPAQHHFALLRQALNTGGPNEEQGEPTRPAKA</sequence>
<dbReference type="Proteomes" id="UP000199167">
    <property type="component" value="Unassembled WGS sequence"/>
</dbReference>
<feature type="region of interest" description="Disordered" evidence="9">
    <location>
        <begin position="116"/>
        <end position="139"/>
    </location>
</feature>
<dbReference type="InterPro" id="IPR027417">
    <property type="entry name" value="P-loop_NTPase"/>
</dbReference>
<dbReference type="InterPro" id="IPR040627">
    <property type="entry name" value="T3SS_ATPase_C"/>
</dbReference>
<dbReference type="NCBIfam" id="TIGR01026">
    <property type="entry name" value="fliI_yscN"/>
    <property type="match status" value="1"/>
</dbReference>
<organism evidence="11 12">
    <name type="scientific">Cognatiyoonia koreensis</name>
    <dbReference type="NCBI Taxonomy" id="364200"/>
    <lineage>
        <taxon>Bacteria</taxon>
        <taxon>Pseudomonadati</taxon>
        <taxon>Pseudomonadota</taxon>
        <taxon>Alphaproteobacteria</taxon>
        <taxon>Rhodobacterales</taxon>
        <taxon>Paracoccaceae</taxon>
        <taxon>Cognatiyoonia</taxon>
    </lineage>
</organism>
<dbReference type="Pfam" id="PF00006">
    <property type="entry name" value="ATP-synt_ab"/>
    <property type="match status" value="1"/>
</dbReference>
<dbReference type="GO" id="GO:0030254">
    <property type="term" value="P:protein secretion by the type III secretion system"/>
    <property type="evidence" value="ECO:0007669"/>
    <property type="project" value="InterPro"/>
</dbReference>
<protein>
    <submittedName>
        <fullName evidence="11">Flagellum-specific ATP synthase</fullName>
    </submittedName>
</protein>
<dbReference type="RefSeq" id="WP_089995990.1">
    <property type="nucleotide sequence ID" value="NZ_FOIZ01000002.1"/>
</dbReference>
<gene>
    <name evidence="11" type="ORF">SAMN04488515_2800</name>
</gene>
<keyword evidence="2" id="KW-0813">Transport</keyword>
<dbReference type="GO" id="GO:0046933">
    <property type="term" value="F:proton-transporting ATP synthase activity, rotational mechanism"/>
    <property type="evidence" value="ECO:0007669"/>
    <property type="project" value="TreeGrafter"/>
</dbReference>
<reference evidence="11 12" key="1">
    <citation type="submission" date="2016-10" db="EMBL/GenBank/DDBJ databases">
        <authorList>
            <person name="de Groot N.N."/>
        </authorList>
    </citation>
    <scope>NUCLEOTIDE SEQUENCE [LARGE SCALE GENOMIC DNA]</scope>
    <source>
        <strain evidence="11 12">DSM 17925</strain>
    </source>
</reference>
<evidence type="ECO:0000313" key="12">
    <source>
        <dbReference type="Proteomes" id="UP000199167"/>
    </source>
</evidence>
<dbReference type="GO" id="GO:0005524">
    <property type="term" value="F:ATP binding"/>
    <property type="evidence" value="ECO:0007669"/>
    <property type="project" value="UniProtKB-KW"/>
</dbReference>
<comment type="subcellular location">
    <subcellularLocation>
        <location evidence="1">Cytoplasm</location>
    </subcellularLocation>
</comment>
<evidence type="ECO:0000259" key="10">
    <source>
        <dbReference type="SMART" id="SM00382"/>
    </source>
</evidence>
<feature type="compositionally biased region" description="Low complexity" evidence="9">
    <location>
        <begin position="116"/>
        <end position="129"/>
    </location>
</feature>
<keyword evidence="5" id="KW-0067">ATP-binding</keyword>
<dbReference type="GO" id="GO:0030257">
    <property type="term" value="C:type III protein secretion system complex"/>
    <property type="evidence" value="ECO:0007669"/>
    <property type="project" value="InterPro"/>
</dbReference>
<dbReference type="InterPro" id="IPR000194">
    <property type="entry name" value="ATPase_F1/V1/A1_a/bsu_nucl-bd"/>
</dbReference>
<evidence type="ECO:0000256" key="4">
    <source>
        <dbReference type="ARBA" id="ARBA00022741"/>
    </source>
</evidence>
<dbReference type="STRING" id="364200.SAMN04488515_2800"/>
<dbReference type="SUPFAM" id="SSF52540">
    <property type="entry name" value="P-loop containing nucleoside triphosphate hydrolases"/>
    <property type="match status" value="1"/>
</dbReference>
<keyword evidence="12" id="KW-1185">Reference proteome</keyword>
<dbReference type="PROSITE" id="PS00152">
    <property type="entry name" value="ATPASE_ALPHA_BETA"/>
    <property type="match status" value="1"/>
</dbReference>
<dbReference type="GO" id="GO:0005737">
    <property type="term" value="C:cytoplasm"/>
    <property type="evidence" value="ECO:0007669"/>
    <property type="project" value="UniProtKB-SubCell"/>
</dbReference>
<dbReference type="GO" id="GO:0016887">
    <property type="term" value="F:ATP hydrolysis activity"/>
    <property type="evidence" value="ECO:0007669"/>
    <property type="project" value="InterPro"/>
</dbReference>
<dbReference type="PANTHER" id="PTHR15184">
    <property type="entry name" value="ATP SYNTHASE"/>
    <property type="match status" value="1"/>
</dbReference>
<evidence type="ECO:0000256" key="1">
    <source>
        <dbReference type="ARBA" id="ARBA00004496"/>
    </source>
</evidence>
<evidence type="ECO:0000313" key="11">
    <source>
        <dbReference type="EMBL" id="SEW41225.1"/>
    </source>
</evidence>
<feature type="domain" description="AAA+ ATPase" evidence="10">
    <location>
        <begin position="158"/>
        <end position="342"/>
    </location>
</feature>
<evidence type="ECO:0000256" key="8">
    <source>
        <dbReference type="ARBA" id="ARBA00034006"/>
    </source>
</evidence>
<comment type="catalytic activity">
    <reaction evidence="8">
        <text>ATP + H2O + cellular proteinSide 1 = ADP + phosphate + cellular proteinSide 2.</text>
        <dbReference type="EC" id="7.4.2.8"/>
    </reaction>
</comment>
<dbReference type="InterPro" id="IPR005714">
    <property type="entry name" value="ATPase_T3SS_FliI/YscN"/>
</dbReference>
<accession>A0A1I0RJQ1</accession>
<dbReference type="InterPro" id="IPR020003">
    <property type="entry name" value="ATPase_a/bsu_AS"/>
</dbReference>
<evidence type="ECO:0000256" key="9">
    <source>
        <dbReference type="SAM" id="MobiDB-lite"/>
    </source>
</evidence>
<dbReference type="CDD" id="cd01136">
    <property type="entry name" value="ATPase_flagellum-secretory_path_III"/>
    <property type="match status" value="1"/>
</dbReference>
<dbReference type="SMART" id="SM00382">
    <property type="entry name" value="AAA"/>
    <property type="match status" value="1"/>
</dbReference>
<keyword evidence="7" id="KW-1278">Translocase</keyword>
<keyword evidence="6" id="KW-0653">Protein transport</keyword>
<evidence type="ECO:0000256" key="5">
    <source>
        <dbReference type="ARBA" id="ARBA00022840"/>
    </source>
</evidence>
<dbReference type="Pfam" id="PF18269">
    <property type="entry name" value="T3SS_ATPase_C"/>
    <property type="match status" value="1"/>
</dbReference>
<evidence type="ECO:0000256" key="6">
    <source>
        <dbReference type="ARBA" id="ARBA00022927"/>
    </source>
</evidence>
<evidence type="ECO:0000256" key="3">
    <source>
        <dbReference type="ARBA" id="ARBA00022490"/>
    </source>
</evidence>
<dbReference type="InterPro" id="IPR050053">
    <property type="entry name" value="ATPase_alpha/beta_chains"/>
</dbReference>
<dbReference type="EMBL" id="FOIZ01000002">
    <property type="protein sequence ID" value="SEW41225.1"/>
    <property type="molecule type" value="Genomic_DNA"/>
</dbReference>
<keyword evidence="3" id="KW-0963">Cytoplasm</keyword>
<dbReference type="OrthoDB" id="9801639at2"/>
<proteinExistence type="predicted"/>
<keyword evidence="4" id="KW-0547">Nucleotide-binding</keyword>
<dbReference type="InterPro" id="IPR003593">
    <property type="entry name" value="AAA+_ATPase"/>
</dbReference>
<dbReference type="Gene3D" id="3.40.50.12240">
    <property type="match status" value="1"/>
</dbReference>
<dbReference type="PANTHER" id="PTHR15184:SF9">
    <property type="entry name" value="SPI-1 TYPE 3 SECRETION SYSTEM ATPASE"/>
    <property type="match status" value="1"/>
</dbReference>
<evidence type="ECO:0000256" key="2">
    <source>
        <dbReference type="ARBA" id="ARBA00022448"/>
    </source>
</evidence>
<name>A0A1I0RJQ1_9RHOB</name>
<dbReference type="GO" id="GO:0008564">
    <property type="term" value="F:protein-exporting ATPase activity"/>
    <property type="evidence" value="ECO:0007669"/>
    <property type="project" value="UniProtKB-EC"/>
</dbReference>
<evidence type="ECO:0000256" key="7">
    <source>
        <dbReference type="ARBA" id="ARBA00022967"/>
    </source>
</evidence>
<dbReference type="AlphaFoldDB" id="A0A1I0RJQ1"/>